<comment type="caution">
    <text evidence="4">The sequence shown here is derived from an EMBL/GenBank/DDBJ whole genome shotgun (WGS) entry which is preliminary data.</text>
</comment>
<protein>
    <recommendedName>
        <fullName evidence="6">Polysaccharide chain length determinant N-terminal domain-containing protein</fullName>
    </recommendedName>
</protein>
<feature type="transmembrane region" description="Helical" evidence="3">
    <location>
        <begin position="41"/>
        <end position="61"/>
    </location>
</feature>
<evidence type="ECO:0000256" key="3">
    <source>
        <dbReference type="SAM" id="Phobius"/>
    </source>
</evidence>
<keyword evidence="3" id="KW-0472">Membrane</keyword>
<feature type="transmembrane region" description="Helical" evidence="3">
    <location>
        <begin position="254"/>
        <end position="278"/>
    </location>
</feature>
<keyword evidence="1" id="KW-0175">Coiled coil</keyword>
<dbReference type="PANTHER" id="PTHR32309">
    <property type="entry name" value="TYROSINE-PROTEIN KINASE"/>
    <property type="match status" value="1"/>
</dbReference>
<keyword evidence="3" id="KW-1133">Transmembrane helix</keyword>
<dbReference type="EMBL" id="JBHTCH010000014">
    <property type="protein sequence ID" value="MFC7360844.1"/>
    <property type="molecule type" value="Genomic_DNA"/>
</dbReference>
<organism evidence="4 5">
    <name type="scientific">Nocardioides astragali</name>
    <dbReference type="NCBI Taxonomy" id="1776736"/>
    <lineage>
        <taxon>Bacteria</taxon>
        <taxon>Bacillati</taxon>
        <taxon>Actinomycetota</taxon>
        <taxon>Actinomycetes</taxon>
        <taxon>Propionibacteriales</taxon>
        <taxon>Nocardioidaceae</taxon>
        <taxon>Nocardioides</taxon>
    </lineage>
</organism>
<keyword evidence="3" id="KW-0812">Transmembrane</keyword>
<dbReference type="RefSeq" id="WP_255888631.1">
    <property type="nucleotide sequence ID" value="NZ_JAFMZM010000001.1"/>
</dbReference>
<reference evidence="5" key="1">
    <citation type="journal article" date="2019" name="Int. J. Syst. Evol. Microbiol.">
        <title>The Global Catalogue of Microorganisms (GCM) 10K type strain sequencing project: providing services to taxonomists for standard genome sequencing and annotation.</title>
        <authorList>
            <consortium name="The Broad Institute Genomics Platform"/>
            <consortium name="The Broad Institute Genome Sequencing Center for Infectious Disease"/>
            <person name="Wu L."/>
            <person name="Ma J."/>
        </authorList>
    </citation>
    <scope>NUCLEOTIDE SEQUENCE [LARGE SCALE GENOMIC DNA]</scope>
    <source>
        <strain evidence="5">FCH27</strain>
    </source>
</reference>
<feature type="compositionally biased region" description="Basic and acidic residues" evidence="2">
    <location>
        <begin position="526"/>
        <end position="535"/>
    </location>
</feature>
<name>A0ABW2N4S7_9ACTN</name>
<accession>A0ABW2N4S7</accession>
<dbReference type="InterPro" id="IPR050445">
    <property type="entry name" value="Bact_polysacc_biosynth/exp"/>
</dbReference>
<gene>
    <name evidence="4" type="ORF">ACFQO6_11230</name>
</gene>
<evidence type="ECO:0000313" key="4">
    <source>
        <dbReference type="EMBL" id="MFC7360844.1"/>
    </source>
</evidence>
<dbReference type="PANTHER" id="PTHR32309:SF31">
    <property type="entry name" value="CAPSULAR EXOPOLYSACCHARIDE FAMILY"/>
    <property type="match status" value="1"/>
</dbReference>
<proteinExistence type="predicted"/>
<sequence length="535" mass="56684">MIDPLWREEEDGSRFQGNYTAPQPALVTLHFLRAALRRSRWLCIAFVLAGGVLGATAAALLPTPSTGTVSLLLAHDPDSDSALAMENDVSLLTTRAVAGAVIERLDLEMTPYEFLQTVTADVTSSSILVVTVEGDDQVPGVTRAAALADTYLAFRGSQLESQTAALADNYRERIASLDDQVAELTEQYDQLVTSGPAGQSEAADLLTQRSQLISEIASMQQMIETTSLETRATLDASHVLDLASEVPTSTVRRLALGTASGLVGGTGLGIGLVLFVALTSDKVRRRADVAAALGVPVVASVRTRFRRRFRRTRLWPPRTSVAGLTEALLEAVESAAHGCSRVALVSVDDRRVAGEIVTTAALELARRDRKVLVVDLSSSGRLKGLVTGHARHGAVAGAEQGNLERVAVQAGPRRLRFVLHTPEVDSSEGWGAETTQVPEGSPLQVFRDSADVLLSLVEADVTTGVGELESWADTAVVLVAAGRSSAERLRTTAAQIRADGVTIHSALLVGADATDESFGSPDVGESESRLKGLDR</sequence>
<feature type="region of interest" description="Disordered" evidence="2">
    <location>
        <begin position="514"/>
        <end position="535"/>
    </location>
</feature>
<evidence type="ECO:0000256" key="1">
    <source>
        <dbReference type="SAM" id="Coils"/>
    </source>
</evidence>
<evidence type="ECO:0000256" key="2">
    <source>
        <dbReference type="SAM" id="MobiDB-lite"/>
    </source>
</evidence>
<evidence type="ECO:0000313" key="5">
    <source>
        <dbReference type="Proteomes" id="UP001596524"/>
    </source>
</evidence>
<feature type="coiled-coil region" evidence="1">
    <location>
        <begin position="167"/>
        <end position="194"/>
    </location>
</feature>
<evidence type="ECO:0008006" key="6">
    <source>
        <dbReference type="Google" id="ProtNLM"/>
    </source>
</evidence>
<dbReference type="Proteomes" id="UP001596524">
    <property type="component" value="Unassembled WGS sequence"/>
</dbReference>
<keyword evidence="5" id="KW-1185">Reference proteome</keyword>